<keyword evidence="4 6" id="KW-0067">ATP-binding</keyword>
<dbReference type="Gene3D" id="3.40.50.300">
    <property type="entry name" value="P-loop containing nucleotide triphosphate hydrolases"/>
    <property type="match status" value="1"/>
</dbReference>
<evidence type="ECO:0000256" key="3">
    <source>
        <dbReference type="ARBA" id="ARBA00022741"/>
    </source>
</evidence>
<dbReference type="Proteomes" id="UP000602442">
    <property type="component" value="Unassembled WGS sequence"/>
</dbReference>
<comment type="caution">
    <text evidence="6">The sequence shown here is derived from an EMBL/GenBank/DDBJ whole genome shotgun (WGS) entry which is preliminary data.</text>
</comment>
<dbReference type="GO" id="GO:0005524">
    <property type="term" value="F:ATP binding"/>
    <property type="evidence" value="ECO:0007669"/>
    <property type="project" value="UniProtKB-KW"/>
</dbReference>
<sequence>MNLAIETSELRKSLGTRLRRRAIIRGCDLKVPRGKVYGFIGPNGAGKTTMMRLLLGILRPDAGTVRLLGHDMADRPHVALRRIGAFVESPALYDHLSGTANLDITRRLLGLPETEVARVLDIVGMTRHAARKVRDYSLGMKQRTALARTLLGAPELLMLDEPTNGLDPEGISEMRDLIRDLPDRIGATVFVSSHLLAEVEQVADYAGLLRDGQLAMQGPLTELLASERVLRLKTDQTENTLRILKIAGLEPRTAGREYIALSCPAGEDFFAFSAAINARLVDAGILVGEIVEQRQTLEDLYRQSAGAGLRKDAA</sequence>
<evidence type="ECO:0000256" key="1">
    <source>
        <dbReference type="ARBA" id="ARBA00005417"/>
    </source>
</evidence>
<accession>A0ABS0N6H1</accession>
<dbReference type="InterPro" id="IPR003593">
    <property type="entry name" value="AAA+_ATPase"/>
</dbReference>
<dbReference type="EMBL" id="JAEANY010000004">
    <property type="protein sequence ID" value="MBH5323361.1"/>
    <property type="molecule type" value="Genomic_DNA"/>
</dbReference>
<proteinExistence type="inferred from homology"/>
<evidence type="ECO:0000313" key="7">
    <source>
        <dbReference type="Proteomes" id="UP000602442"/>
    </source>
</evidence>
<keyword evidence="7" id="KW-1185">Reference proteome</keyword>
<organism evidence="6 7">
    <name type="scientific">Aurantiacibacter sediminis</name>
    <dbReference type="NCBI Taxonomy" id="2793064"/>
    <lineage>
        <taxon>Bacteria</taxon>
        <taxon>Pseudomonadati</taxon>
        <taxon>Pseudomonadota</taxon>
        <taxon>Alphaproteobacteria</taxon>
        <taxon>Sphingomonadales</taxon>
        <taxon>Erythrobacteraceae</taxon>
        <taxon>Aurantiacibacter</taxon>
    </lineage>
</organism>
<feature type="domain" description="ABC transporter" evidence="5">
    <location>
        <begin position="5"/>
        <end position="236"/>
    </location>
</feature>
<dbReference type="PANTHER" id="PTHR43335">
    <property type="entry name" value="ABC TRANSPORTER, ATP-BINDING PROTEIN"/>
    <property type="match status" value="1"/>
</dbReference>
<keyword evidence="3" id="KW-0547">Nucleotide-binding</keyword>
<dbReference type="PANTHER" id="PTHR43335:SF4">
    <property type="entry name" value="ABC TRANSPORTER, ATP-BINDING PROTEIN"/>
    <property type="match status" value="1"/>
</dbReference>
<dbReference type="InterPro" id="IPR027417">
    <property type="entry name" value="P-loop_NTPase"/>
</dbReference>
<evidence type="ECO:0000313" key="6">
    <source>
        <dbReference type="EMBL" id="MBH5323361.1"/>
    </source>
</evidence>
<dbReference type="SMART" id="SM00382">
    <property type="entry name" value="AAA"/>
    <property type="match status" value="1"/>
</dbReference>
<dbReference type="SUPFAM" id="SSF52540">
    <property type="entry name" value="P-loop containing nucleoside triphosphate hydrolases"/>
    <property type="match status" value="1"/>
</dbReference>
<evidence type="ECO:0000259" key="5">
    <source>
        <dbReference type="PROSITE" id="PS50893"/>
    </source>
</evidence>
<dbReference type="RefSeq" id="WP_197922203.1">
    <property type="nucleotide sequence ID" value="NZ_CAWPTA010000009.1"/>
</dbReference>
<evidence type="ECO:0000256" key="4">
    <source>
        <dbReference type="ARBA" id="ARBA00022840"/>
    </source>
</evidence>
<dbReference type="PROSITE" id="PS50893">
    <property type="entry name" value="ABC_TRANSPORTER_2"/>
    <property type="match status" value="1"/>
</dbReference>
<comment type="similarity">
    <text evidence="1">Belongs to the ABC transporter superfamily.</text>
</comment>
<evidence type="ECO:0000256" key="2">
    <source>
        <dbReference type="ARBA" id="ARBA00022448"/>
    </source>
</evidence>
<protein>
    <submittedName>
        <fullName evidence="6">ATP-binding cassette domain-containing protein</fullName>
    </submittedName>
</protein>
<name>A0ABS0N6H1_9SPHN</name>
<dbReference type="InterPro" id="IPR003439">
    <property type="entry name" value="ABC_transporter-like_ATP-bd"/>
</dbReference>
<dbReference type="Pfam" id="PF00005">
    <property type="entry name" value="ABC_tran"/>
    <property type="match status" value="1"/>
</dbReference>
<gene>
    <name evidence="6" type="ORF">I5L03_12280</name>
</gene>
<keyword evidence="2" id="KW-0813">Transport</keyword>
<reference evidence="6 7" key="1">
    <citation type="submission" date="2020-11" db="EMBL/GenBank/DDBJ databases">
        <title>Erythrobacter sediminis sp. nov., a marine bacterium from a tidal flat of Garorim Bay.</title>
        <authorList>
            <person name="Kim D."/>
            <person name="Yoo Y."/>
            <person name="Kim J.-J."/>
        </authorList>
    </citation>
    <scope>NUCLEOTIDE SEQUENCE [LARGE SCALE GENOMIC DNA]</scope>
    <source>
        <strain evidence="6 7">JGD-13</strain>
    </source>
</reference>